<feature type="compositionally biased region" description="Low complexity" evidence="1">
    <location>
        <begin position="495"/>
        <end position="530"/>
    </location>
</feature>
<reference evidence="2" key="1">
    <citation type="submission" date="2016-06" db="EMBL/GenBank/DDBJ databases">
        <title>Draft Genome sequence of the fungus Inonotus baumii.</title>
        <authorList>
            <person name="Zhu H."/>
            <person name="Lin W."/>
        </authorList>
    </citation>
    <scope>NUCLEOTIDE SEQUENCE</scope>
    <source>
        <strain evidence="2">821</strain>
    </source>
</reference>
<feature type="compositionally biased region" description="Low complexity" evidence="1">
    <location>
        <begin position="597"/>
        <end position="613"/>
    </location>
</feature>
<organism evidence="2 3">
    <name type="scientific">Sanghuangporus baumii</name>
    <name type="common">Phellinus baumii</name>
    <dbReference type="NCBI Taxonomy" id="108892"/>
    <lineage>
        <taxon>Eukaryota</taxon>
        <taxon>Fungi</taxon>
        <taxon>Dikarya</taxon>
        <taxon>Basidiomycota</taxon>
        <taxon>Agaricomycotina</taxon>
        <taxon>Agaricomycetes</taxon>
        <taxon>Hymenochaetales</taxon>
        <taxon>Hymenochaetaceae</taxon>
        <taxon>Sanghuangporus</taxon>
    </lineage>
</organism>
<dbReference type="EMBL" id="LNZH02000171">
    <property type="protein sequence ID" value="OCB88761.1"/>
    <property type="molecule type" value="Genomic_DNA"/>
</dbReference>
<feature type="compositionally biased region" description="Low complexity" evidence="1">
    <location>
        <begin position="1024"/>
        <end position="1033"/>
    </location>
</feature>
<feature type="compositionally biased region" description="Low complexity" evidence="1">
    <location>
        <begin position="402"/>
        <end position="434"/>
    </location>
</feature>
<feature type="compositionally biased region" description="Basic residues" evidence="1">
    <location>
        <begin position="1162"/>
        <end position="1172"/>
    </location>
</feature>
<protein>
    <submittedName>
        <fullName evidence="2">Uncharacterized protein</fullName>
    </submittedName>
</protein>
<name>A0A9Q5HZG2_SANBA</name>
<comment type="caution">
    <text evidence="2">The sequence shown here is derived from an EMBL/GenBank/DDBJ whole genome shotgun (WGS) entry which is preliminary data.</text>
</comment>
<evidence type="ECO:0000313" key="3">
    <source>
        <dbReference type="Proteomes" id="UP000757232"/>
    </source>
</evidence>
<dbReference type="Proteomes" id="UP000757232">
    <property type="component" value="Unassembled WGS sequence"/>
</dbReference>
<feature type="compositionally biased region" description="Low complexity" evidence="1">
    <location>
        <begin position="1321"/>
        <end position="1331"/>
    </location>
</feature>
<feature type="compositionally biased region" description="Polar residues" evidence="1">
    <location>
        <begin position="946"/>
        <end position="956"/>
    </location>
</feature>
<sequence length="1361" mass="143447">MTEYATTPSAIAEWKEQRTRTADWVEKFSVPGLPPTPSSSSDSDKRSLWDGGGWEPPSDCESSCSVPPTMMLQYPDSRQVVITPTTAPAMHPDGEGHGHSRGDNVRSRSRGASANMSKRSGSGHRTNRAYVQGEHLVSPSAIGVGAEERTEHVGSSLRSAEHRSARTRTHTHTRTHAPTNPAAGITSPVAKSIQNTNGTGAGAVVSQTSSMRLARAAAAPLPDSRSSSSGLSAPRSAGAPPSGNAVRSIAASKMSASGAGPFDAGAVPDESHRATSAHTHAIGSMHQPSIQPNAGSLAPSHQPSVHVSAAAPAQTHTHTLSNRPSHVPSQHASNAPFTSYPPTHQPSHVASRTPTQQPSQHPSHVPSNSPTERPSVHPSHVPSQHPSHVTSNNPSQHPSHAPTHQPSHVPSHHPSQVPSQHPSQTPSHHSTVHPQPSHPPSAFSNHTVHPSAPPLAGGANGAPISPPSVNSINSRAISVSDSRSSGPPEPIVIHPPSSVHSSAAGGAGPVPVANAPSSASASLSYVSVPPRGSRVYDPQQKQQHEQQLLLPLQEERRSTTPSHRSSRSHSHSVTQQQQDGHAHAGYNGQLPTPISPTPQTSMPMRTPSTMSTTGLGGGYVLVDVPSSGHEEMEREIADKKGSGKSQRRDRGSLFNVFGVGRHGGGGGHTRSKSLPMNGMDAPLEEKEQPVPPSHAHHNSQSHNSQMPNPNYNPYLTPISPLSPTSPVADPLSGPHPPPIVYAPARHHRATHYSPPRIWYSPRGASRQAPYDTQHMLYAQTQQGHGQAGYPSPTAYAHAYPHPHHQYAPNGSPTSYLHPAVIVPAHGYAPVVEHSARASPGSVRRSRTLQEPVRDSGWDEGMRESPASAVRAAADHHGVKPGDVIPRDFAHEQHPSVNGQATPTGHPPPELRSPQVASSSPVKAAEEVTPASPTMSQMAAGVGAGNASDSGSVQTNLAGVGTVSARSRSRGRSAHNDLGHISEGEGEGAAEAEEERGRSRSRSRSRVRGPPGMVYSASAPQPRGSIAPPHAAMMIPPPSSVRERGVRDTPYPTPPGSVSEQLYHQRHSQQAAGYMNGVLATPSAFSSIPLHGSGHPHTYQPGHPAQPPTLAPVSPVNESSPSPGGLISRFRDIYHASHGAPGNVPPHVTAEDRHSPSSSLNRTRGRGRTRGRLRRDIHDDEKLHANGDGNVRSKSVDSQASRSSASTYYVLPTPGQKVRIIRTDGMPTTTTTSISQNNSAAGGGWLRKASRFLHRDREREQQQQQQPSPVSPHPSRSHHSQAPAIDDSRPPSGQSNDADSAKSRRSGKKGGRKLVRRNSTGSAALLSSASVSRQAGAGAHVDVDASHGRENDVPVDIVYPGR</sequence>
<feature type="compositionally biased region" description="Low complexity" evidence="1">
    <location>
        <begin position="539"/>
        <end position="552"/>
    </location>
</feature>
<evidence type="ECO:0000313" key="2">
    <source>
        <dbReference type="EMBL" id="OCB88761.1"/>
    </source>
</evidence>
<feature type="compositionally biased region" description="Basic residues" evidence="1">
    <location>
        <begin position="165"/>
        <end position="175"/>
    </location>
</feature>
<feature type="region of interest" description="Disordered" evidence="1">
    <location>
        <begin position="834"/>
        <end position="1058"/>
    </location>
</feature>
<feature type="compositionally biased region" description="Polar residues" evidence="1">
    <location>
        <begin position="286"/>
        <end position="305"/>
    </location>
</feature>
<feature type="compositionally biased region" description="Low complexity" evidence="1">
    <location>
        <begin position="700"/>
        <end position="726"/>
    </location>
</feature>
<gene>
    <name evidence="2" type="ORF">A7U60_g4048</name>
</gene>
<feature type="compositionally biased region" description="Basic and acidic residues" evidence="1">
    <location>
        <begin position="1173"/>
        <end position="1184"/>
    </location>
</feature>
<feature type="compositionally biased region" description="Low complexity" evidence="1">
    <location>
        <begin position="376"/>
        <end position="389"/>
    </location>
</feature>
<feature type="compositionally biased region" description="Low complexity" evidence="1">
    <location>
        <begin position="454"/>
        <end position="485"/>
    </location>
</feature>
<feature type="compositionally biased region" description="Basic and acidic residues" evidence="1">
    <location>
        <begin position="851"/>
        <end position="862"/>
    </location>
</feature>
<feature type="region of interest" description="Disordered" evidence="1">
    <location>
        <begin position="26"/>
        <end position="202"/>
    </location>
</feature>
<accession>A0A9Q5HZG2</accession>
<feature type="compositionally biased region" description="Low complexity" evidence="1">
    <location>
        <begin position="1191"/>
        <end position="1205"/>
    </location>
</feature>
<feature type="compositionally biased region" description="Polar residues" evidence="1">
    <location>
        <begin position="314"/>
        <end position="372"/>
    </location>
</feature>
<keyword evidence="3" id="KW-1185">Reference proteome</keyword>
<feature type="compositionally biased region" description="Polar residues" evidence="1">
    <location>
        <begin position="110"/>
        <end position="120"/>
    </location>
</feature>
<feature type="compositionally biased region" description="Low complexity" evidence="1">
    <location>
        <begin position="215"/>
        <end position="243"/>
    </location>
</feature>
<feature type="compositionally biased region" description="Acidic residues" evidence="1">
    <location>
        <begin position="983"/>
        <end position="993"/>
    </location>
</feature>
<feature type="compositionally biased region" description="Basic and acidic residues" evidence="1">
    <location>
        <begin position="973"/>
        <end position="982"/>
    </location>
</feature>
<feature type="compositionally biased region" description="Low complexity" evidence="1">
    <location>
        <begin position="1111"/>
        <end position="1122"/>
    </location>
</feature>
<proteinExistence type="predicted"/>
<feature type="compositionally biased region" description="Basic and acidic residues" evidence="1">
    <location>
        <begin position="872"/>
        <end position="893"/>
    </location>
</feature>
<feature type="region of interest" description="Disordered" evidence="1">
    <location>
        <begin position="215"/>
        <end position="731"/>
    </location>
</feature>
<feature type="compositionally biased region" description="Basic and acidic residues" evidence="1">
    <location>
        <begin position="1340"/>
        <end position="1351"/>
    </location>
</feature>
<evidence type="ECO:0000256" key="1">
    <source>
        <dbReference type="SAM" id="MobiDB-lite"/>
    </source>
</evidence>
<feature type="compositionally biased region" description="Basic residues" evidence="1">
    <location>
        <begin position="1302"/>
        <end position="1315"/>
    </location>
</feature>
<dbReference type="OrthoDB" id="3249663at2759"/>
<feature type="region of interest" description="Disordered" evidence="1">
    <location>
        <begin position="1085"/>
        <end position="1209"/>
    </location>
</feature>
<feature type="compositionally biased region" description="Basic and acidic residues" evidence="1">
    <location>
        <begin position="628"/>
        <end position="651"/>
    </location>
</feature>
<feature type="compositionally biased region" description="Basic and acidic residues" evidence="1">
    <location>
        <begin position="92"/>
        <end position="106"/>
    </location>
</feature>
<feature type="region of interest" description="Disordered" evidence="1">
    <location>
        <begin position="1253"/>
        <end position="1361"/>
    </location>
</feature>